<evidence type="ECO:0000256" key="8">
    <source>
        <dbReference type="ARBA" id="ARBA00046280"/>
    </source>
</evidence>
<protein>
    <submittedName>
        <fullName evidence="13">Vesicle transport through interaction with t-SNAREs 1A</fullName>
    </submittedName>
</protein>
<dbReference type="SMART" id="SM00397">
    <property type="entry name" value="t_SNARE"/>
    <property type="match status" value="1"/>
</dbReference>
<comment type="similarity">
    <text evidence="1">Belongs to the VTI1 family.</text>
</comment>
<dbReference type="GO" id="GO:0042147">
    <property type="term" value="P:retrograde transport, endosome to Golgi"/>
    <property type="evidence" value="ECO:0007669"/>
    <property type="project" value="TreeGrafter"/>
</dbReference>
<evidence type="ECO:0000256" key="10">
    <source>
        <dbReference type="SAM" id="Phobius"/>
    </source>
</evidence>
<feature type="transmembrane region" description="Helical" evidence="10">
    <location>
        <begin position="220"/>
        <end position="241"/>
    </location>
</feature>
<dbReference type="Pfam" id="PF05008">
    <property type="entry name" value="V-SNARE"/>
    <property type="match status" value="1"/>
</dbReference>
<dbReference type="Proteomes" id="UP000694700">
    <property type="component" value="Unplaced"/>
</dbReference>
<keyword evidence="2" id="KW-0813">Transport</keyword>
<evidence type="ECO:0000256" key="1">
    <source>
        <dbReference type="ARBA" id="ARBA00006108"/>
    </source>
</evidence>
<feature type="signal peptide" evidence="11">
    <location>
        <begin position="1"/>
        <end position="27"/>
    </location>
</feature>
<evidence type="ECO:0000313" key="14">
    <source>
        <dbReference type="Proteomes" id="UP000694700"/>
    </source>
</evidence>
<evidence type="ECO:0000256" key="3">
    <source>
        <dbReference type="ARBA" id="ARBA00022692"/>
    </source>
</evidence>
<evidence type="ECO:0000259" key="12">
    <source>
        <dbReference type="SMART" id="SM00397"/>
    </source>
</evidence>
<evidence type="ECO:0000256" key="2">
    <source>
        <dbReference type="ARBA" id="ARBA00022448"/>
    </source>
</evidence>
<dbReference type="GO" id="GO:0005484">
    <property type="term" value="F:SNAP receptor activity"/>
    <property type="evidence" value="ECO:0007669"/>
    <property type="project" value="TreeGrafter"/>
</dbReference>
<dbReference type="Gene3D" id="1.20.58.400">
    <property type="entry name" value="t-snare proteins"/>
    <property type="match status" value="1"/>
</dbReference>
<dbReference type="GO" id="GO:0031902">
    <property type="term" value="C:late endosome membrane"/>
    <property type="evidence" value="ECO:0007669"/>
    <property type="project" value="TreeGrafter"/>
</dbReference>
<dbReference type="GO" id="GO:0016236">
    <property type="term" value="P:macroautophagy"/>
    <property type="evidence" value="ECO:0007669"/>
    <property type="project" value="TreeGrafter"/>
</dbReference>
<sequence>MDLCALRMCKYIFKCRLVFICSLVVAGESGCCHEAQLLHPLINMFSSFSLSEEKTQLVLNVDKQLEEVRELLEQMDLEVREIPIQSRGMYSSRLKSYKQEMEKLEKDFKRSRIAYSDEVRNELLGDDASSSESQLIKLREERAHLLDNTERLERSSRRLEAGYQIAVETEQVGQEILTNLHSDREKIQRSRDRLRETDANLGKSSRILTSMLRRIIQNRILVFILGAIILLTIILAMYFNLRGH</sequence>
<evidence type="ECO:0000256" key="11">
    <source>
        <dbReference type="SAM" id="SignalP"/>
    </source>
</evidence>
<evidence type="ECO:0000256" key="4">
    <source>
        <dbReference type="ARBA" id="ARBA00022927"/>
    </source>
</evidence>
<comment type="subcellular location">
    <subcellularLocation>
        <location evidence="8">Endomembrane system</location>
        <topology evidence="8">Single-pass type IV membrane protein</topology>
    </subcellularLocation>
</comment>
<name>A0A8C1VKZ3_CYPCA</name>
<reference evidence="13" key="1">
    <citation type="submission" date="2025-08" db="UniProtKB">
        <authorList>
            <consortium name="Ensembl"/>
        </authorList>
    </citation>
    <scope>IDENTIFICATION</scope>
</reference>
<dbReference type="FunFam" id="1.20.58.400:FF:000001">
    <property type="entry name" value="Vesicle transport through interaction with t-SNAREs homolog 1A"/>
    <property type="match status" value="1"/>
</dbReference>
<dbReference type="GO" id="GO:0048280">
    <property type="term" value="P:vesicle fusion with Golgi apparatus"/>
    <property type="evidence" value="ECO:0007669"/>
    <property type="project" value="TreeGrafter"/>
</dbReference>
<dbReference type="GO" id="GO:0006896">
    <property type="term" value="P:Golgi to vacuole transport"/>
    <property type="evidence" value="ECO:0007669"/>
    <property type="project" value="TreeGrafter"/>
</dbReference>
<organism evidence="13 14">
    <name type="scientific">Cyprinus carpio</name>
    <name type="common">Common carp</name>
    <dbReference type="NCBI Taxonomy" id="7962"/>
    <lineage>
        <taxon>Eukaryota</taxon>
        <taxon>Metazoa</taxon>
        <taxon>Chordata</taxon>
        <taxon>Craniata</taxon>
        <taxon>Vertebrata</taxon>
        <taxon>Euteleostomi</taxon>
        <taxon>Actinopterygii</taxon>
        <taxon>Neopterygii</taxon>
        <taxon>Teleostei</taxon>
        <taxon>Ostariophysi</taxon>
        <taxon>Cypriniformes</taxon>
        <taxon>Cyprinidae</taxon>
        <taxon>Cyprininae</taxon>
        <taxon>Cyprinus</taxon>
    </lineage>
</organism>
<dbReference type="InterPro" id="IPR038407">
    <property type="entry name" value="v-SNARE_N_sf"/>
</dbReference>
<dbReference type="GO" id="GO:0005794">
    <property type="term" value="C:Golgi apparatus"/>
    <property type="evidence" value="ECO:0007669"/>
    <property type="project" value="TreeGrafter"/>
</dbReference>
<dbReference type="GO" id="GO:0031201">
    <property type="term" value="C:SNARE complex"/>
    <property type="evidence" value="ECO:0007669"/>
    <property type="project" value="TreeGrafter"/>
</dbReference>
<evidence type="ECO:0000256" key="6">
    <source>
        <dbReference type="ARBA" id="ARBA00023054"/>
    </source>
</evidence>
<dbReference type="Ensembl" id="ENSCCRT00015055708.1">
    <property type="protein sequence ID" value="ENSCCRP00015053921.1"/>
    <property type="gene ID" value="ENSCCRG00015022237.1"/>
</dbReference>
<dbReference type="GO" id="GO:0005789">
    <property type="term" value="C:endoplasmic reticulum membrane"/>
    <property type="evidence" value="ECO:0007669"/>
    <property type="project" value="TreeGrafter"/>
</dbReference>
<dbReference type="GO" id="GO:0006886">
    <property type="term" value="P:intracellular protein transport"/>
    <property type="evidence" value="ECO:0007669"/>
    <property type="project" value="InterPro"/>
</dbReference>
<feature type="domain" description="T-SNARE coiled-coil homology" evidence="12">
    <location>
        <begin position="144"/>
        <end position="211"/>
    </location>
</feature>
<evidence type="ECO:0000256" key="9">
    <source>
        <dbReference type="SAM" id="Coils"/>
    </source>
</evidence>
<dbReference type="GO" id="GO:0005829">
    <property type="term" value="C:cytosol"/>
    <property type="evidence" value="ECO:0007669"/>
    <property type="project" value="GOC"/>
</dbReference>
<dbReference type="SUPFAM" id="SSF47661">
    <property type="entry name" value="t-snare proteins"/>
    <property type="match status" value="1"/>
</dbReference>
<accession>A0A8C1VKZ3</accession>
<evidence type="ECO:0000313" key="13">
    <source>
        <dbReference type="Ensembl" id="ENSCCRP00015053921.1"/>
    </source>
</evidence>
<dbReference type="GO" id="GO:0000149">
    <property type="term" value="F:SNARE binding"/>
    <property type="evidence" value="ECO:0007669"/>
    <property type="project" value="TreeGrafter"/>
</dbReference>
<dbReference type="GO" id="GO:0006891">
    <property type="term" value="P:intra-Golgi vesicle-mediated transport"/>
    <property type="evidence" value="ECO:0007669"/>
    <property type="project" value="TreeGrafter"/>
</dbReference>
<keyword evidence="3 10" id="KW-0812">Transmembrane</keyword>
<dbReference type="FunFam" id="1.20.5.110:FF:000024">
    <property type="entry name" value="Vesicle transport through interaction with t-SNAREs homolog 1A"/>
    <property type="match status" value="1"/>
</dbReference>
<keyword evidence="11" id="KW-0732">Signal</keyword>
<dbReference type="PANTHER" id="PTHR21230:SF26">
    <property type="entry name" value="VESICLE TRANSPORT THROUGH INTERACTION WITH T-SNARES HOMOLOG 1A"/>
    <property type="match status" value="1"/>
</dbReference>
<dbReference type="Pfam" id="PF12352">
    <property type="entry name" value="V-SNARE_C"/>
    <property type="match status" value="1"/>
</dbReference>
<dbReference type="GO" id="GO:0012507">
    <property type="term" value="C:ER to Golgi transport vesicle membrane"/>
    <property type="evidence" value="ECO:0007669"/>
    <property type="project" value="TreeGrafter"/>
</dbReference>
<feature type="chain" id="PRO_5034123276" evidence="11">
    <location>
        <begin position="28"/>
        <end position="244"/>
    </location>
</feature>
<evidence type="ECO:0000256" key="5">
    <source>
        <dbReference type="ARBA" id="ARBA00022989"/>
    </source>
</evidence>
<proteinExistence type="inferred from homology"/>
<keyword evidence="5 10" id="KW-1133">Transmembrane helix</keyword>
<dbReference type="Gene3D" id="1.20.5.110">
    <property type="match status" value="1"/>
</dbReference>
<dbReference type="AlphaFoldDB" id="A0A8C1VKZ3"/>
<dbReference type="SUPFAM" id="SSF58038">
    <property type="entry name" value="SNARE fusion complex"/>
    <property type="match status" value="1"/>
</dbReference>
<gene>
    <name evidence="13" type="primary">LOC109055493</name>
</gene>
<keyword evidence="4" id="KW-0653">Protein transport</keyword>
<dbReference type="InterPro" id="IPR007705">
    <property type="entry name" value="Vesicle_trsprt_v-SNARE_N"/>
</dbReference>
<keyword evidence="6 9" id="KW-0175">Coiled coil</keyword>
<dbReference type="CDD" id="cd15891">
    <property type="entry name" value="SNARE_Vti1a"/>
    <property type="match status" value="1"/>
</dbReference>
<keyword evidence="7 10" id="KW-0472">Membrane</keyword>
<dbReference type="InterPro" id="IPR000727">
    <property type="entry name" value="T_SNARE_dom"/>
</dbReference>
<dbReference type="PANTHER" id="PTHR21230">
    <property type="entry name" value="VESICLE TRANSPORT V-SNARE PROTEIN VTI1-RELATED"/>
    <property type="match status" value="1"/>
</dbReference>
<feature type="coiled-coil region" evidence="9">
    <location>
        <begin position="54"/>
        <end position="197"/>
    </location>
</feature>
<evidence type="ECO:0000256" key="7">
    <source>
        <dbReference type="ARBA" id="ARBA00023136"/>
    </source>
</evidence>
<dbReference type="InterPro" id="IPR010989">
    <property type="entry name" value="SNARE"/>
</dbReference>